<keyword evidence="1" id="KW-0433">Leucine-rich repeat</keyword>
<accession>A0A8C4TQ24</accession>
<dbReference type="PROSITE" id="PS51450">
    <property type="entry name" value="LRR"/>
    <property type="match status" value="1"/>
</dbReference>
<dbReference type="InterPro" id="IPR001611">
    <property type="entry name" value="Leu-rich_rpt"/>
</dbReference>
<sequence>MGEFKVKTAKRILEWVKQKAEVTLLWLDDKSEVLRVCQWLYETQNKKLIRDAIGKDLKMDFSKMTLSPLDCAVLGSVISCCGELEELNRSESNLTPECIRRLTPGLICCRRVKMTSCDVTADCCSALYSTLSAPQSRLTELDLSNNELGDSGVIELCKGLRSENCKLEKLWLFDCHLASRSCSFLSSALCSPHSRLTELDLSDNSLEDSEMDQLCEGLRSENCKLEKLRLAICHLTSRCCSALSSALSSPNLRLTELDLRANQLEDSGMVLLCEGLRSENCKVKKLWLSECGLTSRCCSALSKVFSSPNSRLTELELGKKESIMDQNINKLEDSGVAELCEGLRSENCKLEKLNLSDCGLTSRCCSALSSALSTPHSRLTELDLSSNNMEDSGVDQLCEGLRSENCKLEKLSLSECGLTSTCGSFLSSVISSPHSRLTELDLSGNRDFGDSDIAELCEGLRSENCKLEKLR</sequence>
<dbReference type="Proteomes" id="UP000694620">
    <property type="component" value="Unassembled WGS sequence"/>
</dbReference>
<dbReference type="SMART" id="SM00368">
    <property type="entry name" value="LRR_RI"/>
    <property type="match status" value="11"/>
</dbReference>
<evidence type="ECO:0000256" key="1">
    <source>
        <dbReference type="ARBA" id="ARBA00022614"/>
    </source>
</evidence>
<dbReference type="Pfam" id="PF13516">
    <property type="entry name" value="LRR_6"/>
    <property type="match status" value="5"/>
</dbReference>
<dbReference type="PANTHER" id="PTHR24106">
    <property type="entry name" value="NACHT, LRR AND CARD DOMAINS-CONTAINING"/>
    <property type="match status" value="1"/>
</dbReference>
<evidence type="ECO:0000313" key="3">
    <source>
        <dbReference type="Ensembl" id="ENSECRP00000032589.1"/>
    </source>
</evidence>
<dbReference type="InterPro" id="IPR032675">
    <property type="entry name" value="LRR_dom_sf"/>
</dbReference>
<dbReference type="Ensembl" id="ENSECRT00000033312.1">
    <property type="protein sequence ID" value="ENSECRP00000032589.1"/>
    <property type="gene ID" value="ENSECRG00000022079.1"/>
</dbReference>
<reference evidence="3" key="2">
    <citation type="submission" date="2025-09" db="UniProtKB">
        <authorList>
            <consortium name="Ensembl"/>
        </authorList>
    </citation>
    <scope>IDENTIFICATION</scope>
</reference>
<organism evidence="3 4">
    <name type="scientific">Erpetoichthys calabaricus</name>
    <name type="common">Rope fish</name>
    <name type="synonym">Calamoichthys calabaricus</name>
    <dbReference type="NCBI Taxonomy" id="27687"/>
    <lineage>
        <taxon>Eukaryota</taxon>
        <taxon>Metazoa</taxon>
        <taxon>Chordata</taxon>
        <taxon>Craniata</taxon>
        <taxon>Vertebrata</taxon>
        <taxon>Euteleostomi</taxon>
        <taxon>Actinopterygii</taxon>
        <taxon>Polypteriformes</taxon>
        <taxon>Polypteridae</taxon>
        <taxon>Erpetoichthys</taxon>
    </lineage>
</organism>
<keyword evidence="4" id="KW-1185">Reference proteome</keyword>
<dbReference type="SUPFAM" id="SSF52047">
    <property type="entry name" value="RNI-like"/>
    <property type="match status" value="1"/>
</dbReference>
<dbReference type="Pfam" id="PF00560">
    <property type="entry name" value="LRR_1"/>
    <property type="match status" value="1"/>
</dbReference>
<dbReference type="GeneTree" id="ENSGT01150000286927"/>
<reference evidence="3" key="1">
    <citation type="submission" date="2025-08" db="UniProtKB">
        <authorList>
            <consortium name="Ensembl"/>
        </authorList>
    </citation>
    <scope>IDENTIFICATION</scope>
</reference>
<protein>
    <submittedName>
        <fullName evidence="3">Ribonuclease inhibitor-like</fullName>
    </submittedName>
</protein>
<dbReference type="AlphaFoldDB" id="A0A8C4TQ24"/>
<keyword evidence="2" id="KW-0677">Repeat</keyword>
<dbReference type="SMART" id="SM00367">
    <property type="entry name" value="LRR_CC"/>
    <property type="match status" value="4"/>
</dbReference>
<proteinExistence type="predicted"/>
<dbReference type="InterPro" id="IPR051261">
    <property type="entry name" value="NLR"/>
</dbReference>
<evidence type="ECO:0000256" key="2">
    <source>
        <dbReference type="ARBA" id="ARBA00022737"/>
    </source>
</evidence>
<dbReference type="InterPro" id="IPR006553">
    <property type="entry name" value="Leu-rich_rpt_Cys-con_subtyp"/>
</dbReference>
<dbReference type="Gene3D" id="3.80.10.10">
    <property type="entry name" value="Ribonuclease Inhibitor"/>
    <property type="match status" value="2"/>
</dbReference>
<evidence type="ECO:0000313" key="4">
    <source>
        <dbReference type="Proteomes" id="UP000694620"/>
    </source>
</evidence>
<name>A0A8C4TQ24_ERPCA</name>